<comment type="caution">
    <text evidence="2">The sequence shown here is derived from an EMBL/GenBank/DDBJ whole genome shotgun (WGS) entry which is preliminary data.</text>
</comment>
<name>A0ABV8VAA9_9NOCA</name>
<dbReference type="PANTHER" id="PTHR39336">
    <property type="entry name" value="PYRIDOXAMINE PHOSPHATE OXIDASE FAMILY PROTEIN (AFU_ORTHOLOGUE AFUA_6G11440)"/>
    <property type="match status" value="1"/>
</dbReference>
<dbReference type="InterPro" id="IPR012349">
    <property type="entry name" value="Split_barrel_FMN-bd"/>
</dbReference>
<evidence type="ECO:0000259" key="1">
    <source>
        <dbReference type="Pfam" id="PF01243"/>
    </source>
</evidence>
<dbReference type="Pfam" id="PF01243">
    <property type="entry name" value="PNPOx_N"/>
    <property type="match status" value="1"/>
</dbReference>
<proteinExistence type="predicted"/>
<dbReference type="Proteomes" id="UP001595844">
    <property type="component" value="Unassembled WGS sequence"/>
</dbReference>
<protein>
    <submittedName>
        <fullName evidence="2">Pyridoxamine 5'-phosphate oxidase family protein</fullName>
    </submittedName>
</protein>
<reference evidence="3" key="1">
    <citation type="journal article" date="2019" name="Int. J. Syst. Evol. Microbiol.">
        <title>The Global Catalogue of Microorganisms (GCM) 10K type strain sequencing project: providing services to taxonomists for standard genome sequencing and annotation.</title>
        <authorList>
            <consortium name="The Broad Institute Genomics Platform"/>
            <consortium name="The Broad Institute Genome Sequencing Center for Infectious Disease"/>
            <person name="Wu L."/>
            <person name="Ma J."/>
        </authorList>
    </citation>
    <scope>NUCLEOTIDE SEQUENCE [LARGE SCALE GENOMIC DNA]</scope>
    <source>
        <strain evidence="3">IBRC-M 10490</strain>
    </source>
</reference>
<organism evidence="2 3">
    <name type="scientific">Nocardia halotolerans</name>
    <dbReference type="NCBI Taxonomy" id="1755878"/>
    <lineage>
        <taxon>Bacteria</taxon>
        <taxon>Bacillati</taxon>
        <taxon>Actinomycetota</taxon>
        <taxon>Actinomycetes</taxon>
        <taxon>Mycobacteriales</taxon>
        <taxon>Nocardiaceae</taxon>
        <taxon>Nocardia</taxon>
    </lineage>
</organism>
<feature type="domain" description="Pyridoxamine 5'-phosphate oxidase N-terminal" evidence="1">
    <location>
        <begin position="8"/>
        <end position="131"/>
    </location>
</feature>
<keyword evidence="3" id="KW-1185">Reference proteome</keyword>
<accession>A0ABV8VAA9</accession>
<sequence>MGKVFDRIDDKLRAFIAAQPMFFVGTAPSDGGHVNVSPKGYRDTFAVLDEHTIAYLDLFGSGSETIAHLRDNGRITVMFCSFDRVARILRLSGTGRIVRPDSTEFEQLRAHFGTEHPGIRAVVTVSVERIADSCGWGVPRLELVEERPVLDQAHTRRTDADFARRIAGDNSVSIDGLPALDPDHPVPSSLR</sequence>
<dbReference type="EMBL" id="JBHSDL010000002">
    <property type="protein sequence ID" value="MFC4372808.1"/>
    <property type="molecule type" value="Genomic_DNA"/>
</dbReference>
<evidence type="ECO:0000313" key="3">
    <source>
        <dbReference type="Proteomes" id="UP001595844"/>
    </source>
</evidence>
<gene>
    <name evidence="2" type="ORF">ACFO5K_01740</name>
</gene>
<dbReference type="Gene3D" id="2.30.110.10">
    <property type="entry name" value="Electron Transport, Fmn-binding Protein, Chain A"/>
    <property type="match status" value="1"/>
</dbReference>
<dbReference type="InterPro" id="IPR011576">
    <property type="entry name" value="Pyridox_Oxase_N"/>
</dbReference>
<evidence type="ECO:0000313" key="2">
    <source>
        <dbReference type="EMBL" id="MFC4372808.1"/>
    </source>
</evidence>
<dbReference type="RefSeq" id="WP_378555330.1">
    <property type="nucleotide sequence ID" value="NZ_JBHSDL010000002.1"/>
</dbReference>
<dbReference type="SUPFAM" id="SSF50475">
    <property type="entry name" value="FMN-binding split barrel"/>
    <property type="match status" value="1"/>
</dbReference>
<dbReference type="PANTHER" id="PTHR39336:SF1">
    <property type="entry name" value="PYRIDOXAMINE PHOSPHATE OXIDASE FAMILY PROTEIN (AFU_ORTHOLOGUE AFUA_6G11440)"/>
    <property type="match status" value="1"/>
</dbReference>